<name>A0A7S3YEL5_9EUKA</name>
<proteinExistence type="predicted"/>
<dbReference type="AlphaFoldDB" id="A0A7S3YEL5"/>
<organism evidence="1">
    <name type="scientific">Lotharella globosa</name>
    <dbReference type="NCBI Taxonomy" id="91324"/>
    <lineage>
        <taxon>Eukaryota</taxon>
        <taxon>Sar</taxon>
        <taxon>Rhizaria</taxon>
        <taxon>Cercozoa</taxon>
        <taxon>Chlorarachniophyceae</taxon>
        <taxon>Lotharella</taxon>
    </lineage>
</organism>
<sequence>MSELKNELEDEEAVAQDVVFPTANIEDDGQRGQVFDAAKAKEGLTRISSCVLPDHAYHQLYLNLVGKALIARGSVFFLPSSLSLYSSPPSSKRISSFSLESWDAFLKKCN</sequence>
<dbReference type="EMBL" id="HBIV01005107">
    <property type="protein sequence ID" value="CAE0649366.1"/>
    <property type="molecule type" value="Transcribed_RNA"/>
</dbReference>
<protein>
    <submittedName>
        <fullName evidence="1">Uncharacterized protein</fullName>
    </submittedName>
</protein>
<evidence type="ECO:0000313" key="1">
    <source>
        <dbReference type="EMBL" id="CAE0649366.1"/>
    </source>
</evidence>
<accession>A0A7S3YEL5</accession>
<reference evidence="1" key="1">
    <citation type="submission" date="2021-01" db="EMBL/GenBank/DDBJ databases">
        <authorList>
            <person name="Corre E."/>
            <person name="Pelletier E."/>
            <person name="Niang G."/>
            <person name="Scheremetjew M."/>
            <person name="Finn R."/>
            <person name="Kale V."/>
            <person name="Holt S."/>
            <person name="Cochrane G."/>
            <person name="Meng A."/>
            <person name="Brown T."/>
            <person name="Cohen L."/>
        </authorList>
    </citation>
    <scope>NUCLEOTIDE SEQUENCE</scope>
    <source>
        <strain evidence="1">CCCM811</strain>
    </source>
</reference>
<gene>
    <name evidence="1" type="ORF">LGLO00237_LOCUS3629</name>
</gene>